<dbReference type="SUPFAM" id="SSF46626">
    <property type="entry name" value="Cytochrome c"/>
    <property type="match status" value="1"/>
</dbReference>
<dbReference type="PANTHER" id="PTHR35008">
    <property type="entry name" value="BLL4482 PROTEIN-RELATED"/>
    <property type="match status" value="1"/>
</dbReference>
<dbReference type="InterPro" id="IPR009056">
    <property type="entry name" value="Cyt_c-like_dom"/>
</dbReference>
<dbReference type="GO" id="GO:0020037">
    <property type="term" value="F:heme binding"/>
    <property type="evidence" value="ECO:0007669"/>
    <property type="project" value="InterPro"/>
</dbReference>
<dbReference type="AlphaFoldDB" id="A0A1I5WVM4"/>
<evidence type="ECO:0000256" key="6">
    <source>
        <dbReference type="PROSITE-ProRule" id="PRU00433"/>
    </source>
</evidence>
<keyword evidence="1" id="KW-0813">Transport</keyword>
<protein>
    <submittedName>
        <fullName evidence="8">Cytochrome C oxidase, cbb3-type, subunit III</fullName>
    </submittedName>
</protein>
<organism evidence="8 9">
    <name type="scientific">Enterovibrio norvegicus DSM 15893</name>
    <dbReference type="NCBI Taxonomy" id="1121869"/>
    <lineage>
        <taxon>Bacteria</taxon>
        <taxon>Pseudomonadati</taxon>
        <taxon>Pseudomonadota</taxon>
        <taxon>Gammaproteobacteria</taxon>
        <taxon>Vibrionales</taxon>
        <taxon>Vibrionaceae</taxon>
        <taxon>Enterovibrio</taxon>
    </lineage>
</organism>
<evidence type="ECO:0000313" key="8">
    <source>
        <dbReference type="EMBL" id="SFQ23729.1"/>
    </source>
</evidence>
<evidence type="ECO:0000256" key="4">
    <source>
        <dbReference type="ARBA" id="ARBA00022982"/>
    </source>
</evidence>
<evidence type="ECO:0000256" key="5">
    <source>
        <dbReference type="ARBA" id="ARBA00023004"/>
    </source>
</evidence>
<dbReference type="InterPro" id="IPR051459">
    <property type="entry name" value="Cytochrome_c-type_DH"/>
</dbReference>
<evidence type="ECO:0000313" key="9">
    <source>
        <dbReference type="Proteomes" id="UP000182692"/>
    </source>
</evidence>
<dbReference type="Pfam" id="PF13442">
    <property type="entry name" value="Cytochrome_CBB3"/>
    <property type="match status" value="1"/>
</dbReference>
<dbReference type="GO" id="GO:0009055">
    <property type="term" value="F:electron transfer activity"/>
    <property type="evidence" value="ECO:0007669"/>
    <property type="project" value="InterPro"/>
</dbReference>
<evidence type="ECO:0000259" key="7">
    <source>
        <dbReference type="PROSITE" id="PS51007"/>
    </source>
</evidence>
<evidence type="ECO:0000256" key="1">
    <source>
        <dbReference type="ARBA" id="ARBA00022448"/>
    </source>
</evidence>
<dbReference type="InterPro" id="IPR036909">
    <property type="entry name" value="Cyt_c-like_dom_sf"/>
</dbReference>
<dbReference type="OrthoDB" id="9811281at2"/>
<evidence type="ECO:0000256" key="2">
    <source>
        <dbReference type="ARBA" id="ARBA00022617"/>
    </source>
</evidence>
<dbReference type="STRING" id="1121869.SAMN03084138_04450"/>
<reference evidence="8 9" key="1">
    <citation type="submission" date="2016-10" db="EMBL/GenBank/DDBJ databases">
        <authorList>
            <person name="de Groot N.N."/>
        </authorList>
    </citation>
    <scope>NUCLEOTIDE SEQUENCE [LARGE SCALE GENOMIC DNA]</scope>
    <source>
        <strain evidence="8 9">DSM 15893</strain>
    </source>
</reference>
<dbReference type="PROSITE" id="PS51007">
    <property type="entry name" value="CYTC"/>
    <property type="match status" value="1"/>
</dbReference>
<feature type="domain" description="Cytochrome c" evidence="7">
    <location>
        <begin position="33"/>
        <end position="120"/>
    </location>
</feature>
<dbReference type="PRINTS" id="PR00605">
    <property type="entry name" value="CYTCHROMECIC"/>
</dbReference>
<keyword evidence="2 6" id="KW-0349">Heme</keyword>
<dbReference type="EMBL" id="FOWR01000053">
    <property type="protein sequence ID" value="SFQ23729.1"/>
    <property type="molecule type" value="Genomic_DNA"/>
</dbReference>
<keyword evidence="4" id="KW-0249">Electron transport</keyword>
<keyword evidence="3 6" id="KW-0479">Metal-binding</keyword>
<dbReference type="Gene3D" id="1.10.760.10">
    <property type="entry name" value="Cytochrome c-like domain"/>
    <property type="match status" value="1"/>
</dbReference>
<dbReference type="GeneID" id="35869891"/>
<sequence length="124" mass="13085">MKKLLGITLGVLGLGVIGFIALVAYENTIYGESDVANGKQKYVQNCLVCHGERGQGDGLIAATLPKTPVNLHKKFGRLNPVKSGIIGAVLDGRDGGMPAFEGVLTKNDVNDIMAYVLVQNGETD</sequence>
<proteinExistence type="predicted"/>
<name>A0A1I5WVM4_9GAMM</name>
<keyword evidence="5 6" id="KW-0408">Iron</keyword>
<dbReference type="InterPro" id="IPR008168">
    <property type="entry name" value="Cyt_C_IC"/>
</dbReference>
<dbReference type="PANTHER" id="PTHR35008:SF8">
    <property type="entry name" value="ALCOHOL DEHYDROGENASE CYTOCHROME C SUBUNIT"/>
    <property type="match status" value="1"/>
</dbReference>
<dbReference type="Proteomes" id="UP000182692">
    <property type="component" value="Unassembled WGS sequence"/>
</dbReference>
<dbReference type="GO" id="GO:0005506">
    <property type="term" value="F:iron ion binding"/>
    <property type="evidence" value="ECO:0007669"/>
    <property type="project" value="InterPro"/>
</dbReference>
<evidence type="ECO:0000256" key="3">
    <source>
        <dbReference type="ARBA" id="ARBA00022723"/>
    </source>
</evidence>
<gene>
    <name evidence="8" type="ORF">SAMN03084138_04450</name>
</gene>
<dbReference type="RefSeq" id="WP_017017410.1">
    <property type="nucleotide sequence ID" value="NZ_FOWR01000053.1"/>
</dbReference>
<accession>A0A1I5WVM4</accession>